<dbReference type="InterPro" id="IPR040358">
    <property type="entry name" value="At4g22758-like"/>
</dbReference>
<dbReference type="KEGG" id="jcu:105637359"/>
<evidence type="ECO:0000313" key="3">
    <source>
        <dbReference type="EMBL" id="KDP34370.1"/>
    </source>
</evidence>
<gene>
    <name evidence="3" type="ORF">JCGZ_11253</name>
</gene>
<dbReference type="Proteomes" id="UP000027138">
    <property type="component" value="Unassembled WGS sequence"/>
</dbReference>
<proteinExistence type="predicted"/>
<feature type="region of interest" description="Disordered" evidence="1">
    <location>
        <begin position="1"/>
        <end position="50"/>
    </location>
</feature>
<keyword evidence="4" id="KW-1185">Reference proteome</keyword>
<dbReference type="AlphaFoldDB" id="A0A067KPZ8"/>
<dbReference type="EMBL" id="KK914534">
    <property type="protein sequence ID" value="KDP34370.1"/>
    <property type="molecule type" value="Genomic_DNA"/>
</dbReference>
<feature type="region of interest" description="Disordered" evidence="1">
    <location>
        <begin position="156"/>
        <end position="191"/>
    </location>
</feature>
<dbReference type="OrthoDB" id="651546at2759"/>
<sequence>MPTTPKSNRRGQEPEKNRKNRLTDKASSFHGRIPVDVPEPRMRRPNTLPNLLGGRSVAGMFTEARPKLTKLLLNVTVQGSAGAVQVVMSPESTVGDLIAAAIRQYTKEARRPIISGDASKFDLHYSQFSLESLDREEKLMELGSRNFFLCARKSKVNSGNDSESSSSGGGLPTTSSPSGSSSCSKEAEKASKSGYPWLKFMDFML</sequence>
<accession>A0A067KPZ8</accession>
<feature type="domain" description="DUF7054" evidence="2">
    <location>
        <begin position="67"/>
        <end position="150"/>
    </location>
</feature>
<dbReference type="PANTHER" id="PTHR33270:SF24">
    <property type="entry name" value="EXPRESSED PROTEIN"/>
    <property type="match status" value="1"/>
</dbReference>
<dbReference type="InterPro" id="IPR055482">
    <property type="entry name" value="DUF7054"/>
</dbReference>
<name>A0A067KPZ8_JATCU</name>
<feature type="compositionally biased region" description="Low complexity" evidence="1">
    <location>
        <begin position="156"/>
        <end position="184"/>
    </location>
</feature>
<protein>
    <recommendedName>
        <fullName evidence="2">DUF7054 domain-containing protein</fullName>
    </recommendedName>
</protein>
<organism evidence="3 4">
    <name type="scientific">Jatropha curcas</name>
    <name type="common">Barbados nut</name>
    <dbReference type="NCBI Taxonomy" id="180498"/>
    <lineage>
        <taxon>Eukaryota</taxon>
        <taxon>Viridiplantae</taxon>
        <taxon>Streptophyta</taxon>
        <taxon>Embryophyta</taxon>
        <taxon>Tracheophyta</taxon>
        <taxon>Spermatophyta</taxon>
        <taxon>Magnoliopsida</taxon>
        <taxon>eudicotyledons</taxon>
        <taxon>Gunneridae</taxon>
        <taxon>Pentapetalae</taxon>
        <taxon>rosids</taxon>
        <taxon>fabids</taxon>
        <taxon>Malpighiales</taxon>
        <taxon>Euphorbiaceae</taxon>
        <taxon>Crotonoideae</taxon>
        <taxon>Jatropheae</taxon>
        <taxon>Jatropha</taxon>
    </lineage>
</organism>
<dbReference type="STRING" id="180498.A0A067KPZ8"/>
<feature type="compositionally biased region" description="Basic and acidic residues" evidence="1">
    <location>
        <begin position="10"/>
        <end position="24"/>
    </location>
</feature>
<dbReference type="Pfam" id="PF23156">
    <property type="entry name" value="DUF7054"/>
    <property type="match status" value="1"/>
</dbReference>
<reference evidence="3 4" key="1">
    <citation type="journal article" date="2014" name="PLoS ONE">
        <title>Global Analysis of Gene Expression Profiles in Physic Nut (Jatropha curcas L.) Seedlings Exposed to Salt Stress.</title>
        <authorList>
            <person name="Zhang L."/>
            <person name="Zhang C."/>
            <person name="Wu P."/>
            <person name="Chen Y."/>
            <person name="Li M."/>
            <person name="Jiang H."/>
            <person name="Wu G."/>
        </authorList>
    </citation>
    <scope>NUCLEOTIDE SEQUENCE [LARGE SCALE GENOMIC DNA]</scope>
    <source>
        <strain evidence="4">cv. GZQX0401</strain>
        <tissue evidence="3">Young leaves</tissue>
    </source>
</reference>
<evidence type="ECO:0000256" key="1">
    <source>
        <dbReference type="SAM" id="MobiDB-lite"/>
    </source>
</evidence>
<evidence type="ECO:0000259" key="2">
    <source>
        <dbReference type="Pfam" id="PF23156"/>
    </source>
</evidence>
<dbReference type="PANTHER" id="PTHR33270">
    <property type="entry name" value="BNAC05G50380D PROTEIN"/>
    <property type="match status" value="1"/>
</dbReference>
<evidence type="ECO:0000313" key="4">
    <source>
        <dbReference type="Proteomes" id="UP000027138"/>
    </source>
</evidence>